<organism evidence="1">
    <name type="scientific">marine sediment metagenome</name>
    <dbReference type="NCBI Taxonomy" id="412755"/>
    <lineage>
        <taxon>unclassified sequences</taxon>
        <taxon>metagenomes</taxon>
        <taxon>ecological metagenomes</taxon>
    </lineage>
</organism>
<dbReference type="AlphaFoldDB" id="X1D067"/>
<name>X1D067_9ZZZZ</name>
<accession>X1D067</accession>
<proteinExistence type="predicted"/>
<feature type="non-terminal residue" evidence="1">
    <location>
        <position position="1"/>
    </location>
</feature>
<dbReference type="EMBL" id="BART01032677">
    <property type="protein sequence ID" value="GAH13537.1"/>
    <property type="molecule type" value="Genomic_DNA"/>
</dbReference>
<evidence type="ECO:0000313" key="1">
    <source>
        <dbReference type="EMBL" id="GAH13537.1"/>
    </source>
</evidence>
<comment type="caution">
    <text evidence="1">The sequence shown here is derived from an EMBL/GenBank/DDBJ whole genome shotgun (WGS) entry which is preliminary data.</text>
</comment>
<protein>
    <submittedName>
        <fullName evidence="1">Uncharacterized protein</fullName>
    </submittedName>
</protein>
<reference evidence="1" key="1">
    <citation type="journal article" date="2014" name="Front. Microbiol.">
        <title>High frequency of phylogenetically diverse reductive dehalogenase-homologous genes in deep subseafloor sedimentary metagenomes.</title>
        <authorList>
            <person name="Kawai M."/>
            <person name="Futagami T."/>
            <person name="Toyoda A."/>
            <person name="Takaki Y."/>
            <person name="Nishi S."/>
            <person name="Hori S."/>
            <person name="Arai W."/>
            <person name="Tsubouchi T."/>
            <person name="Morono Y."/>
            <person name="Uchiyama I."/>
            <person name="Ito T."/>
            <person name="Fujiyama A."/>
            <person name="Inagaki F."/>
            <person name="Takami H."/>
        </authorList>
    </citation>
    <scope>NUCLEOTIDE SEQUENCE</scope>
    <source>
        <strain evidence="1">Expedition CK06-06</strain>
    </source>
</reference>
<sequence>NKITILRIQKIVELIPADRGIKIFSLGFGYGHVLLELANRGYTNLGGGGHIQRSSERY</sequence>
<gene>
    <name evidence="1" type="ORF">S01H4_56403</name>
</gene>